<protein>
    <recommendedName>
        <fullName evidence="9">Bardet-Biedl syndrome 7 protein homolog</fullName>
    </recommendedName>
</protein>
<dbReference type="InterPro" id="IPR056333">
    <property type="entry name" value="BBS7_pf_dom"/>
</dbReference>
<feature type="compositionally biased region" description="Basic and acidic residues" evidence="2">
    <location>
        <begin position="349"/>
        <end position="360"/>
    </location>
</feature>
<gene>
    <name evidence="7" type="ORF">Vbra_21251</name>
</gene>
<organism evidence="7 8">
    <name type="scientific">Vitrella brassicaformis (strain CCMP3155)</name>
    <dbReference type="NCBI Taxonomy" id="1169540"/>
    <lineage>
        <taxon>Eukaryota</taxon>
        <taxon>Sar</taxon>
        <taxon>Alveolata</taxon>
        <taxon>Colpodellida</taxon>
        <taxon>Vitrellaceae</taxon>
        <taxon>Vitrella</taxon>
    </lineage>
</organism>
<dbReference type="Pfam" id="PF23360">
    <property type="entry name" value="BBS7_GAE"/>
    <property type="match status" value="1"/>
</dbReference>
<dbReference type="PANTHER" id="PTHR16074">
    <property type="entry name" value="BARDET-BIEDL SYNDROME 7 PROTEIN"/>
    <property type="match status" value="1"/>
</dbReference>
<dbReference type="InterPro" id="IPR056335">
    <property type="entry name" value="BBS7_hairpin"/>
</dbReference>
<dbReference type="SUPFAM" id="SSF50978">
    <property type="entry name" value="WD40 repeat-like"/>
    <property type="match status" value="1"/>
</dbReference>
<keyword evidence="1" id="KW-0175">Coiled coil</keyword>
<dbReference type="OrthoDB" id="414590at2759"/>
<name>A0A0G4F9D8_VITBC</name>
<evidence type="ECO:0000259" key="5">
    <source>
        <dbReference type="Pfam" id="PF23361"/>
    </source>
</evidence>
<evidence type="ECO:0000259" key="4">
    <source>
        <dbReference type="Pfam" id="PF23360"/>
    </source>
</evidence>
<proteinExistence type="predicted"/>
<dbReference type="AlphaFoldDB" id="A0A0G4F9D8"/>
<feature type="domain" description="BBS7 GAE" evidence="4">
    <location>
        <begin position="398"/>
        <end position="502"/>
    </location>
</feature>
<sequence length="737" mass="81315">MQLYVVDLLHTSGGSIARNTLAVLPFGKKRQQKVAIGDDSGVLTVFFMKKGAAEVEWRSPPLGRPVSRVALQCGRDKLFVGAGQTIWGFTRKGKEFLKFKTNLTETISSLVVHEAMIWAGGDYLLTIYDSCKDAGFVMSPDRINDLQCAAVAGPQTPLCSIVACQDRHIRVYSGEQLYHQYPVDGPVTALGFLRERVPGSQLPIELLYGTETGRAGLALIDTVDNVMREGCLIEVDEDQPAKRKRRAGVVNIMGADFTGSGEPDVLIGRDDGTVEIWREVLSGSPVLAYEVCLHESIRGLDAGYVTTGDYLEVIVSTYSGRVVALTPADTTGAAAAAASGEVEGGEAQTRPDESPEARAKKVKSLEKEVAALREKLEHARKRYQDLSKSVIAAAVPTKISHRFRLMSDEACYLLTVDSPDPIELVVLRSDVAIDLLDCSEGSTEQTPVVTRSDGDSASPLLATMRCQGDPTRLEVRFRTVEGRYGTMSCFVVPKTSLRVCPLIDIPVKPLSLHERVQELPKDLPLNELRITGSFSLGEVHGWLGACVNDLPARPNQDEECAVFRSTYLGTHMEARYSKGSAVFRTDCVATMRILKEVLSSEATNRKIHLAITTDVQDASLPHVLSLVDRRLSVQHALATQVRLVEPLREIQQQEGTVDFLAPDLRHVIDNADSIKREYEEQPRRLSFLHGLVHDTYVSKWQLKGYPSVSRERLEELTAILNNYNLEVLISFFQEPIR</sequence>
<dbReference type="OMA" id="KGEGCFK"/>
<evidence type="ECO:0000313" key="8">
    <source>
        <dbReference type="Proteomes" id="UP000041254"/>
    </source>
</evidence>
<dbReference type="STRING" id="1169540.A0A0G4F9D8"/>
<dbReference type="PANTHER" id="PTHR16074:SF4">
    <property type="entry name" value="BARDET-BIEDL SYNDROME 7 PROTEIN"/>
    <property type="match status" value="1"/>
</dbReference>
<dbReference type="GO" id="GO:0034464">
    <property type="term" value="C:BBSome"/>
    <property type="evidence" value="ECO:0007669"/>
    <property type="project" value="TreeGrafter"/>
</dbReference>
<dbReference type="VEuPathDB" id="CryptoDB:Vbra_21251"/>
<feature type="domain" description="BBS7 platform" evidence="5">
    <location>
        <begin position="513"/>
        <end position="614"/>
    </location>
</feature>
<feature type="domain" description="BBS7 beta-propeller" evidence="6">
    <location>
        <begin position="22"/>
        <end position="326"/>
    </location>
</feature>
<dbReference type="Pfam" id="PF23349">
    <property type="entry name" value="BBS7_hp"/>
    <property type="match status" value="1"/>
</dbReference>
<evidence type="ECO:0000313" key="7">
    <source>
        <dbReference type="EMBL" id="CEM08985.1"/>
    </source>
</evidence>
<dbReference type="Pfam" id="PF23743">
    <property type="entry name" value="Beta-prop_BBS7"/>
    <property type="match status" value="1"/>
</dbReference>
<keyword evidence="8" id="KW-1185">Reference proteome</keyword>
<evidence type="ECO:0000259" key="6">
    <source>
        <dbReference type="Pfam" id="PF23743"/>
    </source>
</evidence>
<dbReference type="Pfam" id="PF23361">
    <property type="entry name" value="BBS7_pf"/>
    <property type="match status" value="1"/>
</dbReference>
<dbReference type="InterPro" id="IPR056334">
    <property type="entry name" value="BBS7_GAE_dom"/>
</dbReference>
<evidence type="ECO:0000259" key="3">
    <source>
        <dbReference type="Pfam" id="PF23349"/>
    </source>
</evidence>
<dbReference type="GO" id="GO:0005930">
    <property type="term" value="C:axoneme"/>
    <property type="evidence" value="ECO:0007669"/>
    <property type="project" value="TreeGrafter"/>
</dbReference>
<dbReference type="GO" id="GO:0036064">
    <property type="term" value="C:ciliary basal body"/>
    <property type="evidence" value="ECO:0007669"/>
    <property type="project" value="TreeGrafter"/>
</dbReference>
<dbReference type="Proteomes" id="UP000041254">
    <property type="component" value="Unassembled WGS sequence"/>
</dbReference>
<evidence type="ECO:0000256" key="2">
    <source>
        <dbReference type="SAM" id="MobiDB-lite"/>
    </source>
</evidence>
<dbReference type="InterPro" id="IPR036322">
    <property type="entry name" value="WD40_repeat_dom_sf"/>
</dbReference>
<reference evidence="7 8" key="1">
    <citation type="submission" date="2014-11" db="EMBL/GenBank/DDBJ databases">
        <authorList>
            <person name="Zhu J."/>
            <person name="Qi W."/>
            <person name="Song R."/>
        </authorList>
    </citation>
    <scope>NUCLEOTIDE SEQUENCE [LARGE SCALE GENOMIC DNA]</scope>
</reference>
<feature type="compositionally biased region" description="Low complexity" evidence="2">
    <location>
        <begin position="336"/>
        <end position="347"/>
    </location>
</feature>
<dbReference type="InParanoid" id="A0A0G4F9D8"/>
<dbReference type="EMBL" id="CDMY01000390">
    <property type="protein sequence ID" value="CEM08985.1"/>
    <property type="molecule type" value="Genomic_DNA"/>
</dbReference>
<dbReference type="GO" id="GO:0016020">
    <property type="term" value="C:membrane"/>
    <property type="evidence" value="ECO:0007669"/>
    <property type="project" value="TreeGrafter"/>
</dbReference>
<evidence type="ECO:0000256" key="1">
    <source>
        <dbReference type="SAM" id="Coils"/>
    </source>
</evidence>
<feature type="domain" description="BBS7 helical hairpin" evidence="3">
    <location>
        <begin position="617"/>
        <end position="732"/>
    </location>
</feature>
<dbReference type="GO" id="GO:0060271">
    <property type="term" value="P:cilium assembly"/>
    <property type="evidence" value="ECO:0007669"/>
    <property type="project" value="TreeGrafter"/>
</dbReference>
<feature type="region of interest" description="Disordered" evidence="2">
    <location>
        <begin position="336"/>
        <end position="360"/>
    </location>
</feature>
<evidence type="ECO:0008006" key="9">
    <source>
        <dbReference type="Google" id="ProtNLM"/>
    </source>
</evidence>
<accession>A0A0G4F9D8</accession>
<dbReference type="InterPro" id="IPR056332">
    <property type="entry name" value="Beta-prop_BBS7"/>
</dbReference>
<dbReference type="GO" id="GO:0008104">
    <property type="term" value="P:intracellular protein localization"/>
    <property type="evidence" value="ECO:0007669"/>
    <property type="project" value="TreeGrafter"/>
</dbReference>
<feature type="coiled-coil region" evidence="1">
    <location>
        <begin position="362"/>
        <end position="389"/>
    </location>
</feature>